<dbReference type="CDD" id="cd00132">
    <property type="entry name" value="CRIB"/>
    <property type="match status" value="1"/>
</dbReference>
<organism evidence="3 4">
    <name type="scientific">Trapa incisa</name>
    <dbReference type="NCBI Taxonomy" id="236973"/>
    <lineage>
        <taxon>Eukaryota</taxon>
        <taxon>Viridiplantae</taxon>
        <taxon>Streptophyta</taxon>
        <taxon>Embryophyta</taxon>
        <taxon>Tracheophyta</taxon>
        <taxon>Spermatophyta</taxon>
        <taxon>Magnoliopsida</taxon>
        <taxon>eudicotyledons</taxon>
        <taxon>Gunneridae</taxon>
        <taxon>Pentapetalae</taxon>
        <taxon>rosids</taxon>
        <taxon>malvids</taxon>
        <taxon>Myrtales</taxon>
        <taxon>Lythraceae</taxon>
        <taxon>Trapa</taxon>
    </lineage>
</organism>
<proteinExistence type="predicted"/>
<sequence>MSTKMKGLLKGLRYISQIFEEEKEKEKEMVIGLPTDVKHLAHIGMDSPSNAPPSWMNEYRQSDAEGGSNKVDFHPKASDSNSMASEESSRRRSKAQSCHTSLARDLPEVPKPSRRPSSSSNGAESPTKAKSERHRHSCRASKGSSPGRDFLALSSDAESESGLDSPHNPPDIPKKARRKKSKESGGSDRRSKLGTLSSSAVSEESVK</sequence>
<feature type="region of interest" description="Disordered" evidence="1">
    <location>
        <begin position="42"/>
        <end position="207"/>
    </location>
</feature>
<feature type="compositionally biased region" description="Polar residues" evidence="1">
    <location>
        <begin position="194"/>
        <end position="207"/>
    </location>
</feature>
<evidence type="ECO:0000259" key="2">
    <source>
        <dbReference type="PROSITE" id="PS50108"/>
    </source>
</evidence>
<reference evidence="3 4" key="1">
    <citation type="journal article" date="2023" name="Hortic Res">
        <title>Pangenome of water caltrop reveals structural variations and asymmetric subgenome divergence after allopolyploidization.</title>
        <authorList>
            <person name="Zhang X."/>
            <person name="Chen Y."/>
            <person name="Wang L."/>
            <person name="Yuan Y."/>
            <person name="Fang M."/>
            <person name="Shi L."/>
            <person name="Lu R."/>
            <person name="Comes H.P."/>
            <person name="Ma Y."/>
            <person name="Chen Y."/>
            <person name="Huang G."/>
            <person name="Zhou Y."/>
            <person name="Zheng Z."/>
            <person name="Qiu Y."/>
        </authorList>
    </citation>
    <scope>NUCLEOTIDE SEQUENCE [LARGE SCALE GENOMIC DNA]</scope>
    <source>
        <tissue evidence="3">Roots</tissue>
    </source>
</reference>
<dbReference type="EMBL" id="JAXIOK010000023">
    <property type="protein sequence ID" value="KAK4742508.1"/>
    <property type="molecule type" value="Genomic_DNA"/>
</dbReference>
<dbReference type="AlphaFoldDB" id="A0AAN7JH73"/>
<feature type="compositionally biased region" description="Basic and acidic residues" evidence="1">
    <location>
        <begin position="182"/>
        <end position="191"/>
    </location>
</feature>
<evidence type="ECO:0000313" key="4">
    <source>
        <dbReference type="Proteomes" id="UP001345219"/>
    </source>
</evidence>
<dbReference type="Proteomes" id="UP001345219">
    <property type="component" value="Chromosome 1"/>
</dbReference>
<evidence type="ECO:0000313" key="3">
    <source>
        <dbReference type="EMBL" id="KAK4742508.1"/>
    </source>
</evidence>
<dbReference type="InterPro" id="IPR000095">
    <property type="entry name" value="CRIB_dom"/>
</dbReference>
<protein>
    <recommendedName>
        <fullName evidence="2">CRIB domain-containing protein</fullName>
    </recommendedName>
</protein>
<evidence type="ECO:0000256" key="1">
    <source>
        <dbReference type="SAM" id="MobiDB-lite"/>
    </source>
</evidence>
<dbReference type="PROSITE" id="PS50108">
    <property type="entry name" value="CRIB"/>
    <property type="match status" value="1"/>
</dbReference>
<feature type="domain" description="CRIB" evidence="2">
    <location>
        <begin position="31"/>
        <end position="44"/>
    </location>
</feature>
<dbReference type="PANTHER" id="PTHR46325">
    <property type="entry name" value="CRIB DOMAIN-CONTAINING PROTEIN RIC8"/>
    <property type="match status" value="1"/>
</dbReference>
<name>A0AAN7JH73_9MYRT</name>
<gene>
    <name evidence="3" type="ORF">SAY87_000509</name>
</gene>
<comment type="caution">
    <text evidence="3">The sequence shown here is derived from an EMBL/GenBank/DDBJ whole genome shotgun (WGS) entry which is preliminary data.</text>
</comment>
<dbReference type="Pfam" id="PF00786">
    <property type="entry name" value="PBD"/>
    <property type="match status" value="1"/>
</dbReference>
<accession>A0AAN7JH73</accession>
<dbReference type="PANTHER" id="PTHR46325:SF39">
    <property type="entry name" value="CRIB DOMAIN-CONTAINING PROTEIN RIC8"/>
    <property type="match status" value="1"/>
</dbReference>
<dbReference type="SMART" id="SM00285">
    <property type="entry name" value="PBD"/>
    <property type="match status" value="1"/>
</dbReference>
<keyword evidence="4" id="KW-1185">Reference proteome</keyword>